<evidence type="ECO:0000313" key="2">
    <source>
        <dbReference type="Proteomes" id="UP001482620"/>
    </source>
</evidence>
<evidence type="ECO:0000313" key="1">
    <source>
        <dbReference type="EMBL" id="MEQ2233034.1"/>
    </source>
</evidence>
<name>A0ABV0TJP3_9TELE</name>
<keyword evidence="2" id="KW-1185">Reference proteome</keyword>
<gene>
    <name evidence="1" type="ORF">ILYODFUR_017611</name>
</gene>
<reference evidence="1 2" key="1">
    <citation type="submission" date="2021-06" db="EMBL/GenBank/DDBJ databases">
        <authorList>
            <person name="Palmer J.M."/>
        </authorList>
    </citation>
    <scope>NUCLEOTIDE SEQUENCE [LARGE SCALE GENOMIC DNA]</scope>
    <source>
        <strain evidence="2">if_2019</strain>
        <tissue evidence="1">Muscle</tissue>
    </source>
</reference>
<protein>
    <submittedName>
        <fullName evidence="1">Uncharacterized protein</fullName>
    </submittedName>
</protein>
<dbReference type="EMBL" id="JAHRIQ010036425">
    <property type="protein sequence ID" value="MEQ2233034.1"/>
    <property type="molecule type" value="Genomic_DNA"/>
</dbReference>
<accession>A0ABV0TJP3</accession>
<comment type="caution">
    <text evidence="1">The sequence shown here is derived from an EMBL/GenBank/DDBJ whole genome shotgun (WGS) entry which is preliminary data.</text>
</comment>
<dbReference type="Proteomes" id="UP001482620">
    <property type="component" value="Unassembled WGS sequence"/>
</dbReference>
<proteinExistence type="predicted"/>
<organism evidence="1 2">
    <name type="scientific">Ilyodon furcidens</name>
    <name type="common">goldbreast splitfin</name>
    <dbReference type="NCBI Taxonomy" id="33524"/>
    <lineage>
        <taxon>Eukaryota</taxon>
        <taxon>Metazoa</taxon>
        <taxon>Chordata</taxon>
        <taxon>Craniata</taxon>
        <taxon>Vertebrata</taxon>
        <taxon>Euteleostomi</taxon>
        <taxon>Actinopterygii</taxon>
        <taxon>Neopterygii</taxon>
        <taxon>Teleostei</taxon>
        <taxon>Neoteleostei</taxon>
        <taxon>Acanthomorphata</taxon>
        <taxon>Ovalentaria</taxon>
        <taxon>Atherinomorphae</taxon>
        <taxon>Cyprinodontiformes</taxon>
        <taxon>Goodeidae</taxon>
        <taxon>Ilyodon</taxon>
    </lineage>
</organism>
<sequence length="100" mass="11079">MLSSAILSDGLGKLGCSSHFVCASEEVKQACHKPNTVRPRKIQPSRPNCTNTLISTRLYTHTFCSAVRNSIHRHRQALDQTCIKKGAPWLIPIPSLPILM</sequence>